<proteinExistence type="predicted"/>
<feature type="region of interest" description="Disordered" evidence="1">
    <location>
        <begin position="55"/>
        <end position="86"/>
    </location>
</feature>
<evidence type="ECO:0000256" key="1">
    <source>
        <dbReference type="SAM" id="MobiDB-lite"/>
    </source>
</evidence>
<evidence type="ECO:0000313" key="2">
    <source>
        <dbReference type="EMBL" id="KAJ8956860.1"/>
    </source>
</evidence>
<keyword evidence="3" id="KW-1185">Reference proteome</keyword>
<evidence type="ECO:0000313" key="3">
    <source>
        <dbReference type="Proteomes" id="UP001162162"/>
    </source>
</evidence>
<dbReference type="EMBL" id="JAPWTK010000027">
    <property type="protein sequence ID" value="KAJ8956860.1"/>
    <property type="molecule type" value="Genomic_DNA"/>
</dbReference>
<dbReference type="Gene3D" id="3.30.40.10">
    <property type="entry name" value="Zinc/RING finger domain, C3HC4 (zinc finger)"/>
    <property type="match status" value="1"/>
</dbReference>
<sequence>MTNTALVEPSVDGYRKYSPYLTSLMPYHSKCIDPWLTKNKRVCPICKRKVFAHNEPHLDSDTDSDTDTDDTTPLINPYNRGTQGGTFANPVENPLQRAARSISQQSAAATFVTASDHHSINGDYQSLSSNSGSESSLTRSEPHPTCDNLEVHVHTSHADIQHEKCMVYLYNKGTDSPEVLALVAALSRRVEGATGAFKSELLAARWAALHHIEKVYLTN</sequence>
<dbReference type="InterPro" id="IPR013083">
    <property type="entry name" value="Znf_RING/FYVE/PHD"/>
</dbReference>
<protein>
    <submittedName>
        <fullName evidence="2">Uncharacterized protein</fullName>
    </submittedName>
</protein>
<dbReference type="Proteomes" id="UP001162162">
    <property type="component" value="Unassembled WGS sequence"/>
</dbReference>
<feature type="compositionally biased region" description="Low complexity" evidence="1">
    <location>
        <begin position="126"/>
        <end position="139"/>
    </location>
</feature>
<comment type="caution">
    <text evidence="2">The sequence shown here is derived from an EMBL/GenBank/DDBJ whole genome shotgun (WGS) entry which is preliminary data.</text>
</comment>
<dbReference type="SUPFAM" id="SSF57850">
    <property type="entry name" value="RING/U-box"/>
    <property type="match status" value="1"/>
</dbReference>
<reference evidence="2" key="1">
    <citation type="journal article" date="2023" name="Insect Mol. Biol.">
        <title>Genome sequencing provides insights into the evolution of gene families encoding plant cell wall-degrading enzymes in longhorned beetles.</title>
        <authorList>
            <person name="Shin N.R."/>
            <person name="Okamura Y."/>
            <person name="Kirsch R."/>
            <person name="Pauchet Y."/>
        </authorList>
    </citation>
    <scope>NUCLEOTIDE SEQUENCE</scope>
    <source>
        <strain evidence="2">AMC_N1</strain>
    </source>
</reference>
<organism evidence="2 3">
    <name type="scientific">Aromia moschata</name>
    <dbReference type="NCBI Taxonomy" id="1265417"/>
    <lineage>
        <taxon>Eukaryota</taxon>
        <taxon>Metazoa</taxon>
        <taxon>Ecdysozoa</taxon>
        <taxon>Arthropoda</taxon>
        <taxon>Hexapoda</taxon>
        <taxon>Insecta</taxon>
        <taxon>Pterygota</taxon>
        <taxon>Neoptera</taxon>
        <taxon>Endopterygota</taxon>
        <taxon>Coleoptera</taxon>
        <taxon>Polyphaga</taxon>
        <taxon>Cucujiformia</taxon>
        <taxon>Chrysomeloidea</taxon>
        <taxon>Cerambycidae</taxon>
        <taxon>Cerambycinae</taxon>
        <taxon>Callichromatini</taxon>
        <taxon>Aromia</taxon>
    </lineage>
</organism>
<gene>
    <name evidence="2" type="ORF">NQ318_014275</name>
</gene>
<feature type="compositionally biased region" description="Acidic residues" evidence="1">
    <location>
        <begin position="61"/>
        <end position="70"/>
    </location>
</feature>
<accession>A0AAV8YYZ0</accession>
<dbReference type="AlphaFoldDB" id="A0AAV8YYZ0"/>
<feature type="region of interest" description="Disordered" evidence="1">
    <location>
        <begin position="122"/>
        <end position="147"/>
    </location>
</feature>
<name>A0AAV8YYZ0_9CUCU</name>